<dbReference type="OrthoDB" id="2427300at2759"/>
<evidence type="ECO:0000313" key="2">
    <source>
        <dbReference type="Proteomes" id="UP000265703"/>
    </source>
</evidence>
<organism evidence="1 2">
    <name type="scientific">Glomus cerebriforme</name>
    <dbReference type="NCBI Taxonomy" id="658196"/>
    <lineage>
        <taxon>Eukaryota</taxon>
        <taxon>Fungi</taxon>
        <taxon>Fungi incertae sedis</taxon>
        <taxon>Mucoromycota</taxon>
        <taxon>Glomeromycotina</taxon>
        <taxon>Glomeromycetes</taxon>
        <taxon>Glomerales</taxon>
        <taxon>Glomeraceae</taxon>
        <taxon>Glomus</taxon>
    </lineage>
</organism>
<evidence type="ECO:0000313" key="1">
    <source>
        <dbReference type="EMBL" id="RIA93389.1"/>
    </source>
</evidence>
<comment type="caution">
    <text evidence="1">The sequence shown here is derived from an EMBL/GenBank/DDBJ whole genome shotgun (WGS) entry which is preliminary data.</text>
</comment>
<proteinExistence type="predicted"/>
<dbReference type="Proteomes" id="UP000265703">
    <property type="component" value="Unassembled WGS sequence"/>
</dbReference>
<reference evidence="1 2" key="1">
    <citation type="submission" date="2018-06" db="EMBL/GenBank/DDBJ databases">
        <title>Comparative genomics reveals the genomic features of Rhizophagus irregularis, R. cerebriforme, R. diaphanum and Gigaspora rosea, and their symbiotic lifestyle signature.</title>
        <authorList>
            <person name="Morin E."/>
            <person name="San Clemente H."/>
            <person name="Chen E.C.H."/>
            <person name="De La Providencia I."/>
            <person name="Hainaut M."/>
            <person name="Kuo A."/>
            <person name="Kohler A."/>
            <person name="Murat C."/>
            <person name="Tang N."/>
            <person name="Roy S."/>
            <person name="Loubradou J."/>
            <person name="Henrissat B."/>
            <person name="Grigoriev I.V."/>
            <person name="Corradi N."/>
            <person name="Roux C."/>
            <person name="Martin F.M."/>
        </authorList>
    </citation>
    <scope>NUCLEOTIDE SEQUENCE [LARGE SCALE GENOMIC DNA]</scope>
    <source>
        <strain evidence="1 2">DAOM 227022</strain>
    </source>
</reference>
<gene>
    <name evidence="1" type="ORF">C1645_819470</name>
</gene>
<protein>
    <submittedName>
        <fullName evidence="1">Uncharacterized protein</fullName>
    </submittedName>
</protein>
<keyword evidence="2" id="KW-1185">Reference proteome</keyword>
<dbReference type="STRING" id="658196.A0A397T7V6"/>
<sequence>MFSDVLRLAMLMPFILRYFLKSNHIKVEALNNWLENFRIRQNFVMKLYTCWAIEAKTLKLTFLIIMTENIYQELQKLLKEKHELFIQLFPNNFTNLPNLYVNIYFLQHAHNFAIFVNTAVSIKEMVHHIFKGIVPHMNRKVIEFDLTRRYNTVQALQHLVSGWTDSCLNTETNALNNLTMDPKLYTILSGWYVTESPNTMFTNIQNDEGEIDIVLQTVQFGSFPGTGTEKFGSD</sequence>
<dbReference type="EMBL" id="QKYT01000105">
    <property type="protein sequence ID" value="RIA93389.1"/>
    <property type="molecule type" value="Genomic_DNA"/>
</dbReference>
<name>A0A397T7V6_9GLOM</name>
<dbReference type="AlphaFoldDB" id="A0A397T7V6"/>
<accession>A0A397T7V6</accession>